<dbReference type="EMBL" id="CM045759">
    <property type="protein sequence ID" value="KAI8018243.1"/>
    <property type="molecule type" value="Genomic_DNA"/>
</dbReference>
<gene>
    <name evidence="1" type="ORF">LOK49_LG04G03890</name>
</gene>
<dbReference type="Proteomes" id="UP001060215">
    <property type="component" value="Chromosome 2"/>
</dbReference>
<keyword evidence="2" id="KW-1185">Reference proteome</keyword>
<protein>
    <submittedName>
        <fullName evidence="1">GRAS family protein RAM1</fullName>
    </submittedName>
</protein>
<name>A0ACC0HXP1_9ERIC</name>
<accession>A0ACC0HXP1</accession>
<evidence type="ECO:0000313" key="2">
    <source>
        <dbReference type="Proteomes" id="UP001060215"/>
    </source>
</evidence>
<reference evidence="1 2" key="1">
    <citation type="journal article" date="2022" name="Plant J.">
        <title>Chromosome-level genome of Camellia lanceoleosa provides a valuable resource for understanding genome evolution and self-incompatibility.</title>
        <authorList>
            <person name="Gong W."/>
            <person name="Xiao S."/>
            <person name="Wang L."/>
            <person name="Liao Z."/>
            <person name="Chang Y."/>
            <person name="Mo W."/>
            <person name="Hu G."/>
            <person name="Li W."/>
            <person name="Zhao G."/>
            <person name="Zhu H."/>
            <person name="Hu X."/>
            <person name="Ji K."/>
            <person name="Xiang X."/>
            <person name="Song Q."/>
            <person name="Yuan D."/>
            <person name="Jin S."/>
            <person name="Zhang L."/>
        </authorList>
    </citation>
    <scope>NUCLEOTIDE SEQUENCE [LARGE SCALE GENOMIC DNA]</scope>
    <source>
        <strain evidence="1">SQ_2022a</strain>
    </source>
</reference>
<organism evidence="1 2">
    <name type="scientific">Camellia lanceoleosa</name>
    <dbReference type="NCBI Taxonomy" id="1840588"/>
    <lineage>
        <taxon>Eukaryota</taxon>
        <taxon>Viridiplantae</taxon>
        <taxon>Streptophyta</taxon>
        <taxon>Embryophyta</taxon>
        <taxon>Tracheophyta</taxon>
        <taxon>Spermatophyta</taxon>
        <taxon>Magnoliopsida</taxon>
        <taxon>eudicotyledons</taxon>
        <taxon>Gunneridae</taxon>
        <taxon>Pentapetalae</taxon>
        <taxon>asterids</taxon>
        <taxon>Ericales</taxon>
        <taxon>Theaceae</taxon>
        <taxon>Camellia</taxon>
    </lineage>
</organism>
<proteinExistence type="predicted"/>
<comment type="caution">
    <text evidence="1">The sequence shown here is derived from an EMBL/GenBank/DDBJ whole genome shotgun (WGS) entry which is preliminary data.</text>
</comment>
<evidence type="ECO:0000313" key="1">
    <source>
        <dbReference type="EMBL" id="KAI8018243.1"/>
    </source>
</evidence>
<sequence length="521" mass="58999">MIMKEPTPVEEFMAFTELYRVSPCFQFAHFTANQAIIEAFEKDEDNNNSSLHVIDFDVSSYEELQETETRLLSFAKGFRNLVFEFQGLLRGSKLINLRKRKNETVAVNLVFHLNTLNSFMEISETLRSVHSLKPSIVVLVKEEGSRTPRSFLSRFMESLHYFAAMFDSLDDCLPLDSSERLSIEKNHLGKEIKKVMNYEKDDTNCPRYEKMETWKGRMEGHGFAGLKLSSKSMIQAKLLLKIRTHYCPIQLEGEIHGGFRVFDDKRAISLGWQDRRSLLAWEEEEVRRLSHLLRNAPAFCNNKPDELKWRADPSEVFSVASAYNWSASLLGPNWRVSKTLLGLICCLKAGARQDLCWLKFRVTSKMLSSIVGIQNWLQGCSGPLSWSKCSVWGFGLLLAGFVVRSGRVCWRCVSLKCWCIHHGSSSASAACLFVCFWAIVCDVIGSVALLGFKIGRKVAHSPCLVPSVLCGIWMLWLVCCWQGSLKIRVTSKMLSKAALYHCLGPSVLSGIWFSASGSSMQ</sequence>